<feature type="region of interest" description="Disordered" evidence="1">
    <location>
        <begin position="113"/>
        <end position="159"/>
    </location>
</feature>
<feature type="compositionally biased region" description="Polar residues" evidence="1">
    <location>
        <begin position="568"/>
        <end position="588"/>
    </location>
</feature>
<comment type="caution">
    <text evidence="2">The sequence shown here is derived from an EMBL/GenBank/DDBJ whole genome shotgun (WGS) entry which is preliminary data.</text>
</comment>
<accession>A0A5N5HJT1</accession>
<gene>
    <name evidence="2" type="ORF">D8674_033034</name>
</gene>
<evidence type="ECO:0000256" key="1">
    <source>
        <dbReference type="SAM" id="MobiDB-lite"/>
    </source>
</evidence>
<dbReference type="PANTHER" id="PTHR34792:SF1">
    <property type="entry name" value="OS02G0121500 PROTEIN"/>
    <property type="match status" value="1"/>
</dbReference>
<dbReference type="AlphaFoldDB" id="A0A5N5HJT1"/>
<evidence type="ECO:0000313" key="2">
    <source>
        <dbReference type="EMBL" id="KAB2628239.1"/>
    </source>
</evidence>
<feature type="region of interest" description="Disordered" evidence="1">
    <location>
        <begin position="568"/>
        <end position="622"/>
    </location>
</feature>
<feature type="region of interest" description="Disordered" evidence="1">
    <location>
        <begin position="1"/>
        <end position="37"/>
    </location>
</feature>
<reference evidence="2 3" key="3">
    <citation type="submission" date="2019-11" db="EMBL/GenBank/DDBJ databases">
        <title>A de novo genome assembly of a pear dwarfing rootstock.</title>
        <authorList>
            <person name="Wang F."/>
            <person name="Wang J."/>
            <person name="Li S."/>
            <person name="Zhang Y."/>
            <person name="Fang M."/>
            <person name="Ma L."/>
            <person name="Zhao Y."/>
            <person name="Jiang S."/>
        </authorList>
    </citation>
    <scope>NUCLEOTIDE SEQUENCE [LARGE SCALE GENOMIC DNA]</scope>
    <source>
        <strain evidence="2">S2</strain>
        <tissue evidence="2">Leaf</tissue>
    </source>
</reference>
<feature type="compositionally biased region" description="Basic and acidic residues" evidence="1">
    <location>
        <begin position="177"/>
        <end position="186"/>
    </location>
</feature>
<sequence>MLVPPATKHRDVRRGGGATRFKQSSGPSNTTTKLFPSLDGGGDFVLSGKSTKKERLRKLSALGTAKTTSFGDCEMGCDVPDRDDELPTKRFKLPRKFFDDCNGVDLASVPRKLRSAMKKRNRESASPARSLPNAKKVSHTMRGSESLKRDGGSEITKDEEEVVETLYALAGLFPRNDSNDDSKVDSESLDANASALPESKESLTSAFEVGNDKSGSNCPLRATKAASPSNVERLVKENDQVDCLNKPSTQQEPESPNSRKSSINSDNSVPQNLNVSSLSVKVEGCNEKHATSNAVNFCISDLTWIVGGLKQPVQELSSIPERKPVIALELSTTVGAQIVLHDMDQETKKNGPVLWPGLSSSVSHGARNDSPSSLSQSPAAKIPHWLDAALSTSRASVQNGSSFGKTSCKKCAAHVYISHLIQALQNSECKNKLQLQPNQMRSHEGLKQVALLGVNVYANANNGSNGIVATSSIGISSSEKNSAEAKNGTLQQTKLHQDQPQFAMGSRAYASPKQSFDFLSLSAGGGGSETNNSFSRARKGMEPSSQSQGPYIHPLMQRHTLIPFSLPQSQYSSSAHPNNPSVSQQAQMQLPPYHGNPFGPQASPTASTKQQPQQQHLQLQQHQQRLWAAHLAANYRPVGTSAPAVHFPSWQNGRQDSMLIPCSQGLISPSPSTLELVGPKYAPLSQQQQQLMAVTSSFPPGRVKQQEHHLPSVYEESGGGFRSASALPLQLLCSEHL</sequence>
<name>A0A5N5HJT1_9ROSA</name>
<feature type="compositionally biased region" description="Basic and acidic residues" evidence="1">
    <location>
        <begin position="145"/>
        <end position="156"/>
    </location>
</feature>
<dbReference type="Proteomes" id="UP000327157">
    <property type="component" value="Chromosome 8"/>
</dbReference>
<dbReference type="EMBL" id="SMOL01000148">
    <property type="protein sequence ID" value="KAB2628239.1"/>
    <property type="molecule type" value="Genomic_DNA"/>
</dbReference>
<organism evidence="2 3">
    <name type="scientific">Pyrus ussuriensis x Pyrus communis</name>
    <dbReference type="NCBI Taxonomy" id="2448454"/>
    <lineage>
        <taxon>Eukaryota</taxon>
        <taxon>Viridiplantae</taxon>
        <taxon>Streptophyta</taxon>
        <taxon>Embryophyta</taxon>
        <taxon>Tracheophyta</taxon>
        <taxon>Spermatophyta</taxon>
        <taxon>Magnoliopsida</taxon>
        <taxon>eudicotyledons</taxon>
        <taxon>Gunneridae</taxon>
        <taxon>Pentapetalae</taxon>
        <taxon>rosids</taxon>
        <taxon>fabids</taxon>
        <taxon>Rosales</taxon>
        <taxon>Rosaceae</taxon>
        <taxon>Amygdaloideae</taxon>
        <taxon>Maleae</taxon>
        <taxon>Pyrus</taxon>
    </lineage>
</organism>
<feature type="compositionally biased region" description="Polar residues" evidence="1">
    <location>
        <begin position="246"/>
        <end position="272"/>
    </location>
</feature>
<reference evidence="3" key="2">
    <citation type="submission" date="2019-10" db="EMBL/GenBank/DDBJ databases">
        <title>A de novo genome assembly of a pear dwarfing rootstock.</title>
        <authorList>
            <person name="Wang F."/>
            <person name="Wang J."/>
            <person name="Li S."/>
            <person name="Zhang Y."/>
            <person name="Fang M."/>
            <person name="Ma L."/>
            <person name="Zhao Y."/>
            <person name="Jiang S."/>
        </authorList>
    </citation>
    <scope>NUCLEOTIDE SEQUENCE [LARGE SCALE GENOMIC DNA]</scope>
</reference>
<dbReference type="PANTHER" id="PTHR34792">
    <property type="entry name" value="OS02G0121500 PROTEIN"/>
    <property type="match status" value="1"/>
</dbReference>
<keyword evidence="3" id="KW-1185">Reference proteome</keyword>
<dbReference type="OrthoDB" id="778649at2759"/>
<feature type="region of interest" description="Disordered" evidence="1">
    <location>
        <begin position="520"/>
        <end position="551"/>
    </location>
</feature>
<feature type="compositionally biased region" description="Polar residues" evidence="1">
    <location>
        <begin position="21"/>
        <end position="34"/>
    </location>
</feature>
<dbReference type="InterPro" id="IPR040305">
    <property type="entry name" value="At1g75730-like"/>
</dbReference>
<feature type="region of interest" description="Disordered" evidence="1">
    <location>
        <begin position="350"/>
        <end position="378"/>
    </location>
</feature>
<proteinExistence type="predicted"/>
<evidence type="ECO:0000313" key="3">
    <source>
        <dbReference type="Proteomes" id="UP000327157"/>
    </source>
</evidence>
<feature type="region of interest" description="Disordered" evidence="1">
    <location>
        <begin position="173"/>
        <end position="272"/>
    </location>
</feature>
<feature type="compositionally biased region" description="Low complexity" evidence="1">
    <location>
        <begin position="610"/>
        <end position="622"/>
    </location>
</feature>
<feature type="compositionally biased region" description="Polar residues" evidence="1">
    <location>
        <begin position="358"/>
        <end position="378"/>
    </location>
</feature>
<protein>
    <submittedName>
        <fullName evidence="2">Uncharacterized protein</fullName>
    </submittedName>
</protein>
<reference evidence="2 3" key="1">
    <citation type="submission" date="2019-09" db="EMBL/GenBank/DDBJ databases">
        <authorList>
            <person name="Ou C."/>
        </authorList>
    </citation>
    <scope>NUCLEOTIDE SEQUENCE [LARGE SCALE GENOMIC DNA]</scope>
    <source>
        <strain evidence="2">S2</strain>
        <tissue evidence="2">Leaf</tissue>
    </source>
</reference>